<dbReference type="OrthoDB" id="653003at2"/>
<organism evidence="2 3">
    <name type="scientific">Ensifer adhaerens</name>
    <name type="common">Sinorhizobium morelense</name>
    <dbReference type="NCBI Taxonomy" id="106592"/>
    <lineage>
        <taxon>Bacteria</taxon>
        <taxon>Pseudomonadati</taxon>
        <taxon>Pseudomonadota</taxon>
        <taxon>Alphaproteobacteria</taxon>
        <taxon>Hyphomicrobiales</taxon>
        <taxon>Rhizobiaceae</taxon>
        <taxon>Sinorhizobium/Ensifer group</taxon>
        <taxon>Ensifer</taxon>
    </lineage>
</organism>
<keyword evidence="1" id="KW-0472">Membrane</keyword>
<gene>
    <name evidence="2" type="ORF">AC244_24590</name>
</gene>
<protein>
    <submittedName>
        <fullName evidence="2">Uncharacterized protein</fullName>
    </submittedName>
</protein>
<feature type="transmembrane region" description="Helical" evidence="1">
    <location>
        <begin position="150"/>
        <end position="168"/>
    </location>
</feature>
<dbReference type="PATRIC" id="fig|106592.7.peg.3658"/>
<evidence type="ECO:0000313" key="3">
    <source>
        <dbReference type="Proteomes" id="UP000037425"/>
    </source>
</evidence>
<evidence type="ECO:0000313" key="2">
    <source>
        <dbReference type="EMBL" id="KOF15246.1"/>
    </source>
</evidence>
<comment type="caution">
    <text evidence="2">The sequence shown here is derived from an EMBL/GenBank/DDBJ whole genome shotgun (WGS) entry which is preliminary data.</text>
</comment>
<evidence type="ECO:0000256" key="1">
    <source>
        <dbReference type="SAM" id="Phobius"/>
    </source>
</evidence>
<proteinExistence type="predicted"/>
<accession>A0A0L8BKP3</accession>
<dbReference type="AlphaFoldDB" id="A0A0L8BKP3"/>
<sequence length="190" mass="21723">MRRGVGTLDAIPSTGDHHTILIRIDQLARLFNSLDPTPFRERDLDEDAERFIVEWAEEAPKDRPIVIVVQLPPGEADPAVTRVVQDAMRYNFESRSKRARRELRQLLREGRRALFIGIPILACSLIASQFVTNLSGAGAFSRVASESLVIFGWVANWRALEIFLYDWWPIVRRGRLYRRLAAAEVRVLSV</sequence>
<keyword evidence="1" id="KW-1133">Transmembrane helix</keyword>
<name>A0A0L8BKP3_ENSAD</name>
<dbReference type="EMBL" id="LGAP01000021">
    <property type="protein sequence ID" value="KOF15246.1"/>
    <property type="molecule type" value="Genomic_DNA"/>
</dbReference>
<feature type="transmembrane region" description="Helical" evidence="1">
    <location>
        <begin position="113"/>
        <end position="130"/>
    </location>
</feature>
<dbReference type="Proteomes" id="UP000037425">
    <property type="component" value="Unassembled WGS sequence"/>
</dbReference>
<reference evidence="3" key="1">
    <citation type="submission" date="2015-07" db="EMBL/GenBank/DDBJ databases">
        <title>Whole genome sequence of an Ensifer adhaerens strain isolated from a cave pool in the Wind Cave National Park.</title>
        <authorList>
            <person name="Eng W.W.H."/>
            <person name="Gan H.M."/>
            <person name="Barton H.A."/>
            <person name="Savka M.A."/>
        </authorList>
    </citation>
    <scope>NUCLEOTIDE SEQUENCE [LARGE SCALE GENOMIC DNA]</scope>
    <source>
        <strain evidence="3">SD006</strain>
    </source>
</reference>
<keyword evidence="1" id="KW-0812">Transmembrane</keyword>